<organism evidence="2 3">
    <name type="scientific">Roridomyces roridus</name>
    <dbReference type="NCBI Taxonomy" id="1738132"/>
    <lineage>
        <taxon>Eukaryota</taxon>
        <taxon>Fungi</taxon>
        <taxon>Dikarya</taxon>
        <taxon>Basidiomycota</taxon>
        <taxon>Agaricomycotina</taxon>
        <taxon>Agaricomycetes</taxon>
        <taxon>Agaricomycetidae</taxon>
        <taxon>Agaricales</taxon>
        <taxon>Marasmiineae</taxon>
        <taxon>Mycenaceae</taxon>
        <taxon>Roridomyces</taxon>
    </lineage>
</organism>
<accession>A0AAD7BND7</accession>
<dbReference type="Proteomes" id="UP001221142">
    <property type="component" value="Unassembled WGS sequence"/>
</dbReference>
<feature type="compositionally biased region" description="Low complexity" evidence="1">
    <location>
        <begin position="350"/>
        <end position="361"/>
    </location>
</feature>
<feature type="compositionally biased region" description="Basic and acidic residues" evidence="1">
    <location>
        <begin position="561"/>
        <end position="570"/>
    </location>
</feature>
<evidence type="ECO:0000256" key="1">
    <source>
        <dbReference type="SAM" id="MobiDB-lite"/>
    </source>
</evidence>
<feature type="compositionally biased region" description="Acidic residues" evidence="1">
    <location>
        <begin position="580"/>
        <end position="591"/>
    </location>
</feature>
<feature type="region of interest" description="Disordered" evidence="1">
    <location>
        <begin position="542"/>
        <end position="620"/>
    </location>
</feature>
<feature type="compositionally biased region" description="Basic and acidic residues" evidence="1">
    <location>
        <begin position="365"/>
        <end position="374"/>
    </location>
</feature>
<sequence>MDSDSSVGPLLGLACRFLPHDQWFTTRLDPEWKVRQAKSWLLSKCLPYAAPPSPPLRQAARKPQRPPSPITFAPDPRHRPISPITFAMPKQQPTQAGSSGEDNESRTAVADSDLTDSDKSGVAVIPMVVPQQPRRRPPVSSTVVGAGPKGDLYSQFTLIRFSTGQLLEDDLPLSFYDLQTDELLEIHRLGVVVTLPRAYPKRYLDAYWEGWVRVLRIRPLEDEEEDAWSLYKIKQNETRPVEWKDRWLVVREGIIYLCRDEAKLIRKLSLSDLLALTNASALPAAVAPSATTRILLARFAPSLASGAGSASGSYGPTRASSPLLANNIALQNASLSSYIITTHFNDPSEASDGSSSALSSPIFAHSRDSSDGSPRRNVPHKSKSRTKLKRKKKREKENPEYLALDLKDDSAYVSLLRVLHRYALPASTFVAALPVSSSMHPSLSSFSPPNSPVDEDEGDAPPLRHPPSLAHLRLHSRTAASSSLGALPFPEWRTAVLSRARRAGVGRVNQAIDWVMWNDEDEENGEGEKDVMDVLLRSGSMSMRSGISNGAGKGKKKSKGKGKERAKRQPTDGYASDLSGEGDDEVGDDEGTAVVESGDSDSDESDFTRGRRRRGGGTRSETEWVAWMGDLRRQARVAEDTRVRILAEREARRRAEDAREAELGMPSVGIIDAEVTVARVGTGVDDRHRRRAMEPSAVVTSLSGVNPPPPAHLHLQHHPNNHRHSTLYAPYPHIHPHTLSSPSSNESLGGGSNDAEALGDGVGPPHYGLHTRQHSHTLLHSVSMHEVVASTSGDGLRRPSMPVLGWGSGHGNGHRPRSRPSSLERGDNTNSGVPASPPRTGITEVRRTGSVGPTAGRTLLRKKDKEREKESERESDRRREKEAAKEREREMRRPRLSLSTASSARTLIPIHSPPGTPHEDHVAPLPEPAKKKKRGLVRGVSIRADKLVKSLDSALDFVDGR</sequence>
<feature type="compositionally biased region" description="Basic residues" evidence="1">
    <location>
        <begin position="377"/>
        <end position="394"/>
    </location>
</feature>
<keyword evidence="3" id="KW-1185">Reference proteome</keyword>
<reference evidence="2" key="1">
    <citation type="submission" date="2023-03" db="EMBL/GenBank/DDBJ databases">
        <title>Massive genome expansion in bonnet fungi (Mycena s.s.) driven by repeated elements and novel gene families across ecological guilds.</title>
        <authorList>
            <consortium name="Lawrence Berkeley National Laboratory"/>
            <person name="Harder C.B."/>
            <person name="Miyauchi S."/>
            <person name="Viragh M."/>
            <person name="Kuo A."/>
            <person name="Thoen E."/>
            <person name="Andreopoulos B."/>
            <person name="Lu D."/>
            <person name="Skrede I."/>
            <person name="Drula E."/>
            <person name="Henrissat B."/>
            <person name="Morin E."/>
            <person name="Kohler A."/>
            <person name="Barry K."/>
            <person name="LaButti K."/>
            <person name="Morin E."/>
            <person name="Salamov A."/>
            <person name="Lipzen A."/>
            <person name="Mereny Z."/>
            <person name="Hegedus B."/>
            <person name="Baldrian P."/>
            <person name="Stursova M."/>
            <person name="Weitz H."/>
            <person name="Taylor A."/>
            <person name="Grigoriev I.V."/>
            <person name="Nagy L.G."/>
            <person name="Martin F."/>
            <person name="Kauserud H."/>
        </authorList>
    </citation>
    <scope>NUCLEOTIDE SEQUENCE</scope>
    <source>
        <strain evidence="2">9284</strain>
    </source>
</reference>
<feature type="region of interest" description="Disordered" evidence="1">
    <location>
        <begin position="440"/>
        <end position="467"/>
    </location>
</feature>
<gene>
    <name evidence="2" type="ORF">FB45DRAFT_921829</name>
</gene>
<evidence type="ECO:0000313" key="3">
    <source>
        <dbReference type="Proteomes" id="UP001221142"/>
    </source>
</evidence>
<dbReference type="EMBL" id="JARKIF010000012">
    <property type="protein sequence ID" value="KAJ7625597.1"/>
    <property type="molecule type" value="Genomic_DNA"/>
</dbReference>
<dbReference type="AlphaFoldDB" id="A0AAD7BND7"/>
<name>A0AAD7BND7_9AGAR</name>
<feature type="compositionally biased region" description="Basic residues" evidence="1">
    <location>
        <begin position="714"/>
        <end position="725"/>
    </location>
</feature>
<protein>
    <submittedName>
        <fullName evidence="2">Uncharacterized protein</fullName>
    </submittedName>
</protein>
<feature type="region of interest" description="Disordered" evidence="1">
    <location>
        <begin position="700"/>
        <end position="771"/>
    </location>
</feature>
<feature type="compositionally biased region" description="Polar residues" evidence="1">
    <location>
        <begin position="91"/>
        <end position="100"/>
    </location>
</feature>
<feature type="region of interest" description="Disordered" evidence="1">
    <location>
        <begin position="789"/>
        <end position="936"/>
    </location>
</feature>
<feature type="compositionally biased region" description="Low complexity" evidence="1">
    <location>
        <begin position="896"/>
        <end position="907"/>
    </location>
</feature>
<feature type="compositionally biased region" description="Polar residues" evidence="1">
    <location>
        <begin position="738"/>
        <end position="747"/>
    </location>
</feature>
<evidence type="ECO:0000313" key="2">
    <source>
        <dbReference type="EMBL" id="KAJ7625597.1"/>
    </source>
</evidence>
<feature type="region of interest" description="Disordered" evidence="1">
    <location>
        <begin position="52"/>
        <end position="117"/>
    </location>
</feature>
<proteinExistence type="predicted"/>
<feature type="compositionally biased region" description="Basic and acidic residues" evidence="1">
    <location>
        <begin position="861"/>
        <end position="893"/>
    </location>
</feature>
<feature type="region of interest" description="Disordered" evidence="1">
    <location>
        <begin position="350"/>
        <end position="398"/>
    </location>
</feature>
<comment type="caution">
    <text evidence="2">The sequence shown here is derived from an EMBL/GenBank/DDBJ whole genome shotgun (WGS) entry which is preliminary data.</text>
</comment>